<accession>A0AAV5C1N0</accession>
<feature type="region of interest" description="Disordered" evidence="1">
    <location>
        <begin position="1"/>
        <end position="20"/>
    </location>
</feature>
<gene>
    <name evidence="2" type="primary">ga08217</name>
    <name evidence="2" type="ORF">PR202_ga08217</name>
</gene>
<evidence type="ECO:0000313" key="3">
    <source>
        <dbReference type="Proteomes" id="UP001054889"/>
    </source>
</evidence>
<dbReference type="EMBL" id="BQKI01000004">
    <property type="protein sequence ID" value="GJM91805.1"/>
    <property type="molecule type" value="Genomic_DNA"/>
</dbReference>
<dbReference type="Proteomes" id="UP001054889">
    <property type="component" value="Unassembled WGS sequence"/>
</dbReference>
<comment type="caution">
    <text evidence="2">The sequence shown here is derived from an EMBL/GenBank/DDBJ whole genome shotgun (WGS) entry which is preliminary data.</text>
</comment>
<keyword evidence="3" id="KW-1185">Reference proteome</keyword>
<dbReference type="SUPFAM" id="SSF50494">
    <property type="entry name" value="Trypsin-like serine proteases"/>
    <property type="match status" value="1"/>
</dbReference>
<evidence type="ECO:0000256" key="1">
    <source>
        <dbReference type="SAM" id="MobiDB-lite"/>
    </source>
</evidence>
<sequence length="296" mass="32062">MRAESSLSPPPEPHHRRGWIYDAGGRDPRIGCSVAAQHTKHIRICGNSGVILVAHHHLSPQFPMPVLPGRLQGLAMHIDKMAEETFNEHHKSVVYVMGRSAASTGIAKSTGFVIGRKGTSCLVMLCAHQVRNDDAITIRLPGQTEEYRATKMDKYCANGSDIAIIKADGVNEEVKALEFCDMVDVAAKTVVIRIGFVIPPNMPFHPLNPSVSIGTVTTKLVQNRSMGIADLVYSANGRHGLSGSVLLLGNKVIGMTYAIGGALEKDLGYARPSGTIHFQLKIWLNKQPNVSLLTLC</sequence>
<protein>
    <submittedName>
        <fullName evidence="2">Uncharacterized protein</fullName>
    </submittedName>
</protein>
<dbReference type="Pfam" id="PF13365">
    <property type="entry name" value="Trypsin_2"/>
    <property type="match status" value="1"/>
</dbReference>
<name>A0AAV5C1N0_ELECO</name>
<reference evidence="2" key="1">
    <citation type="journal article" date="2018" name="DNA Res.">
        <title>Multiple hybrid de novo genome assembly of finger millet, an orphan allotetraploid crop.</title>
        <authorList>
            <person name="Hatakeyama M."/>
            <person name="Aluri S."/>
            <person name="Balachadran M.T."/>
            <person name="Sivarajan S.R."/>
            <person name="Patrignani A."/>
            <person name="Gruter S."/>
            <person name="Poveda L."/>
            <person name="Shimizu-Inatsugi R."/>
            <person name="Baeten J."/>
            <person name="Francoijs K.J."/>
            <person name="Nataraja K.N."/>
            <person name="Reddy Y.A.N."/>
            <person name="Phadnis S."/>
            <person name="Ravikumar R.L."/>
            <person name="Schlapbach R."/>
            <person name="Sreeman S.M."/>
            <person name="Shimizu K.K."/>
        </authorList>
    </citation>
    <scope>NUCLEOTIDE SEQUENCE</scope>
</reference>
<reference evidence="2" key="2">
    <citation type="submission" date="2021-12" db="EMBL/GenBank/DDBJ databases">
        <title>Resequencing data analysis of finger millet.</title>
        <authorList>
            <person name="Hatakeyama M."/>
            <person name="Aluri S."/>
            <person name="Balachadran M.T."/>
            <person name="Sivarajan S.R."/>
            <person name="Poveda L."/>
            <person name="Shimizu-Inatsugi R."/>
            <person name="Schlapbach R."/>
            <person name="Sreeman S.M."/>
            <person name="Shimizu K.K."/>
        </authorList>
    </citation>
    <scope>NUCLEOTIDE SEQUENCE</scope>
</reference>
<dbReference type="AlphaFoldDB" id="A0AAV5C1N0"/>
<dbReference type="Gene3D" id="2.40.10.120">
    <property type="match status" value="1"/>
</dbReference>
<evidence type="ECO:0000313" key="2">
    <source>
        <dbReference type="EMBL" id="GJM91805.1"/>
    </source>
</evidence>
<dbReference type="InterPro" id="IPR009003">
    <property type="entry name" value="Peptidase_S1_PA"/>
</dbReference>
<organism evidence="2 3">
    <name type="scientific">Eleusine coracana subsp. coracana</name>
    <dbReference type="NCBI Taxonomy" id="191504"/>
    <lineage>
        <taxon>Eukaryota</taxon>
        <taxon>Viridiplantae</taxon>
        <taxon>Streptophyta</taxon>
        <taxon>Embryophyta</taxon>
        <taxon>Tracheophyta</taxon>
        <taxon>Spermatophyta</taxon>
        <taxon>Magnoliopsida</taxon>
        <taxon>Liliopsida</taxon>
        <taxon>Poales</taxon>
        <taxon>Poaceae</taxon>
        <taxon>PACMAD clade</taxon>
        <taxon>Chloridoideae</taxon>
        <taxon>Cynodonteae</taxon>
        <taxon>Eleusininae</taxon>
        <taxon>Eleusine</taxon>
    </lineage>
</organism>
<proteinExistence type="predicted"/>